<accession>A0AAE3XQX0</accession>
<proteinExistence type="predicted"/>
<keyword evidence="2" id="KW-1185">Reference proteome</keyword>
<dbReference type="Proteomes" id="UP001185092">
    <property type="component" value="Unassembled WGS sequence"/>
</dbReference>
<comment type="caution">
    <text evidence="1">The sequence shown here is derived from an EMBL/GenBank/DDBJ whole genome shotgun (WGS) entry which is preliminary data.</text>
</comment>
<evidence type="ECO:0000313" key="1">
    <source>
        <dbReference type="EMBL" id="MDR6240398.1"/>
    </source>
</evidence>
<reference evidence="1" key="1">
    <citation type="submission" date="2023-07" db="EMBL/GenBank/DDBJ databases">
        <title>Genomic Encyclopedia of Type Strains, Phase IV (KMG-IV): sequencing the most valuable type-strain genomes for metagenomic binning, comparative biology and taxonomic classification.</title>
        <authorList>
            <person name="Goeker M."/>
        </authorList>
    </citation>
    <scope>NUCLEOTIDE SEQUENCE</scope>
    <source>
        <strain evidence="1">DSM 26174</strain>
    </source>
</reference>
<dbReference type="AlphaFoldDB" id="A0AAE3XQX0"/>
<name>A0AAE3XQX0_9BACT</name>
<protein>
    <submittedName>
        <fullName evidence="1">Uncharacterized protein</fullName>
    </submittedName>
</protein>
<sequence length="55" mass="6511">MLFVAPIFLNFVVNLIQSKFYSCYPTFLGNYLFILVKKAFFEKAVSLFFFELLVE</sequence>
<gene>
    <name evidence="1" type="ORF">HNQ88_003464</name>
</gene>
<dbReference type="EMBL" id="JAVDQD010000004">
    <property type="protein sequence ID" value="MDR6240398.1"/>
    <property type="molecule type" value="Genomic_DNA"/>
</dbReference>
<organism evidence="1 2">
    <name type="scientific">Aureibacter tunicatorum</name>
    <dbReference type="NCBI Taxonomy" id="866807"/>
    <lineage>
        <taxon>Bacteria</taxon>
        <taxon>Pseudomonadati</taxon>
        <taxon>Bacteroidota</taxon>
        <taxon>Cytophagia</taxon>
        <taxon>Cytophagales</taxon>
        <taxon>Persicobacteraceae</taxon>
        <taxon>Aureibacter</taxon>
    </lineage>
</organism>
<evidence type="ECO:0000313" key="2">
    <source>
        <dbReference type="Proteomes" id="UP001185092"/>
    </source>
</evidence>